<evidence type="ECO:0000313" key="1">
    <source>
        <dbReference type="EMBL" id="GAE46079.1"/>
    </source>
</evidence>
<accession>W4RR49</accession>
<sequence length="84" mass="9512">MILQKMQSLISSTLSFMNFAFVPFNFQDCAFYGILSHFANMNKERRTGSAWNPVPEGETNYCSLTFSAGLPLINTSFSIHSNYK</sequence>
<name>W4RR49_9BACI</name>
<gene>
    <name evidence="1" type="ORF">JCM21738_2940</name>
</gene>
<evidence type="ECO:0000313" key="2">
    <source>
        <dbReference type="Proteomes" id="UP000018949"/>
    </source>
</evidence>
<reference evidence="1 2" key="1">
    <citation type="submission" date="2013-12" db="EMBL/GenBank/DDBJ databases">
        <title>NBRP : Genome information of microbial organism related human and environment.</title>
        <authorList>
            <person name="Hattori M."/>
            <person name="Oshima K."/>
            <person name="Inaba H."/>
            <person name="Suda W."/>
            <person name="Sakamoto M."/>
            <person name="Iino T."/>
            <person name="Kitahara M."/>
            <person name="Oshida Y."/>
            <person name="Iida T."/>
            <person name="Kudo T."/>
            <person name="Itoh T."/>
            <person name="Ahmed I."/>
            <person name="Ohkuma M."/>
        </authorList>
    </citation>
    <scope>NUCLEOTIDE SEQUENCE [LARGE SCALE GENOMIC DNA]</scope>
    <source>
        <strain evidence="1 2">JCM 21738</strain>
    </source>
</reference>
<keyword evidence="2" id="KW-1185">Reference proteome</keyword>
<proteinExistence type="predicted"/>
<dbReference type="AlphaFoldDB" id="W4RR49"/>
<dbReference type="Proteomes" id="UP000018949">
    <property type="component" value="Unassembled WGS sequence"/>
</dbReference>
<protein>
    <submittedName>
        <fullName evidence="1">Uncharacterized protein</fullName>
    </submittedName>
</protein>
<comment type="caution">
    <text evidence="1">The sequence shown here is derived from an EMBL/GenBank/DDBJ whole genome shotgun (WGS) entry which is preliminary data.</text>
</comment>
<dbReference type="EMBL" id="BAUW01000035">
    <property type="protein sequence ID" value="GAE46079.1"/>
    <property type="molecule type" value="Genomic_DNA"/>
</dbReference>
<organism evidence="1 2">
    <name type="scientific">Mesobacillus boroniphilus JCM 21738</name>
    <dbReference type="NCBI Taxonomy" id="1294265"/>
    <lineage>
        <taxon>Bacteria</taxon>
        <taxon>Bacillati</taxon>
        <taxon>Bacillota</taxon>
        <taxon>Bacilli</taxon>
        <taxon>Bacillales</taxon>
        <taxon>Bacillaceae</taxon>
        <taxon>Mesobacillus</taxon>
    </lineage>
</organism>